<dbReference type="RefSeq" id="WP_044051428.1">
    <property type="nucleotide sequence ID" value="NZ_CP003984.1"/>
</dbReference>
<feature type="domain" description="Pyridoxine 5'-phosphate oxidase dimerisation C-terminal" evidence="9">
    <location>
        <begin position="159"/>
        <end position="201"/>
    </location>
</feature>
<dbReference type="InterPro" id="IPR012349">
    <property type="entry name" value="Split_barrel_FMN-bd"/>
</dbReference>
<gene>
    <name evidence="10" type="primary">pdxH</name>
    <name evidence="10" type="ORF">RCA23_c17160</name>
</gene>
<dbReference type="GO" id="GO:0010181">
    <property type="term" value="F:FMN binding"/>
    <property type="evidence" value="ECO:0007669"/>
    <property type="project" value="UniProtKB-UniRule"/>
</dbReference>
<feature type="binding site" evidence="7">
    <location>
        <position position="182"/>
    </location>
    <ligand>
        <name>FMN</name>
        <dbReference type="ChEBI" id="CHEBI:58210"/>
    </ligand>
</feature>
<accession>A0AAN0VIJ6</accession>
<feature type="domain" description="Pyridoxamine 5'-phosphate oxidase N-terminal" evidence="8">
    <location>
        <begin position="28"/>
        <end position="147"/>
    </location>
</feature>
<dbReference type="InterPro" id="IPR011576">
    <property type="entry name" value="Pyridox_Oxase_N"/>
</dbReference>
<evidence type="ECO:0000256" key="5">
    <source>
        <dbReference type="ARBA" id="ARBA00023096"/>
    </source>
</evidence>
<dbReference type="SUPFAM" id="SSF50475">
    <property type="entry name" value="FMN-binding split barrel"/>
    <property type="match status" value="1"/>
</dbReference>
<keyword evidence="5" id="KW-0664">Pyridoxine biosynthesis</keyword>
<dbReference type="InterPro" id="IPR000659">
    <property type="entry name" value="Pyridox_Oxase"/>
</dbReference>
<keyword evidence="3 7" id="KW-0288">FMN</keyword>
<sequence>MEKRTGIFEGNDPFALARDWMSAAEAGELNDPNAMALSTVDRNGMPNARIVLLKSIEDGGFVFYTNYESTKAQEAFEAGRAAFVIHWKSLRRQIRCRGFVEREDGPLADDYFMSRSPLSRIGAVASVQSQPLESRQVLMDRVEAVRAEQGDSVTRPSFWGGIRITPVELEFWADGEARLHDRFRWTRSTPEAAWDVQRLYP</sequence>
<dbReference type="KEGG" id="ptp:RCA23_c17160"/>
<dbReference type="EC" id="1.4.3.5" evidence="6"/>
<evidence type="ECO:0000256" key="3">
    <source>
        <dbReference type="ARBA" id="ARBA00022643"/>
    </source>
</evidence>
<reference evidence="10 11" key="1">
    <citation type="journal article" date="2014" name="ISME J.">
        <title>Adaptation of an abundant Roseobacter RCA organism to pelagic systems revealed by genomic and transcriptomic analyses.</title>
        <authorList>
            <person name="Voget S."/>
            <person name="Wemheuer B."/>
            <person name="Brinkhoff T."/>
            <person name="Vollmers J."/>
            <person name="Dietrich S."/>
            <person name="Giebel H.A."/>
            <person name="Beardsley C."/>
            <person name="Sardemann C."/>
            <person name="Bakenhus I."/>
            <person name="Billerbeck S."/>
            <person name="Daniel R."/>
            <person name="Simon M."/>
        </authorList>
    </citation>
    <scope>NUCLEOTIDE SEQUENCE [LARGE SCALE GENOMIC DNA]</scope>
    <source>
        <strain evidence="10 11">RCA23</strain>
    </source>
</reference>
<dbReference type="InterPro" id="IPR019576">
    <property type="entry name" value="Pyridoxamine_oxidase_dimer_C"/>
</dbReference>
<dbReference type="AlphaFoldDB" id="A0AAN0VIJ6"/>
<dbReference type="EMBL" id="CP003984">
    <property type="protein sequence ID" value="AII87250.1"/>
    <property type="molecule type" value="Genomic_DNA"/>
</dbReference>
<feature type="binding site" evidence="7">
    <location>
        <position position="93"/>
    </location>
    <ligand>
        <name>FMN</name>
        <dbReference type="ChEBI" id="CHEBI:58210"/>
    </ligand>
</feature>
<protein>
    <recommendedName>
        <fullName evidence="6">Pyridoxamine 5'-phosphate oxidase</fullName>
        <ecNumber evidence="6">1.4.3.5</ecNumber>
    </recommendedName>
</protein>
<evidence type="ECO:0000313" key="11">
    <source>
        <dbReference type="Proteomes" id="UP000028680"/>
    </source>
</evidence>
<feature type="binding site" evidence="7">
    <location>
        <position position="71"/>
    </location>
    <ligand>
        <name>FMN</name>
        <dbReference type="ChEBI" id="CHEBI:58210"/>
    </ligand>
</feature>
<proteinExistence type="inferred from homology"/>
<evidence type="ECO:0000256" key="1">
    <source>
        <dbReference type="ARBA" id="ARBA00007301"/>
    </source>
</evidence>
<dbReference type="Gene3D" id="2.30.110.10">
    <property type="entry name" value="Electron Transport, Fmn-binding Protein, Chain A"/>
    <property type="match status" value="1"/>
</dbReference>
<evidence type="ECO:0000256" key="6">
    <source>
        <dbReference type="NCBIfam" id="TIGR00558"/>
    </source>
</evidence>
<evidence type="ECO:0000313" key="10">
    <source>
        <dbReference type="EMBL" id="AII87250.1"/>
    </source>
</evidence>
<dbReference type="NCBIfam" id="TIGR00558">
    <property type="entry name" value="pdxH"/>
    <property type="match status" value="1"/>
</dbReference>
<dbReference type="Proteomes" id="UP000028680">
    <property type="component" value="Chromosome"/>
</dbReference>
<dbReference type="InterPro" id="IPR019740">
    <property type="entry name" value="Pyridox_Oxase_CS"/>
</dbReference>
<feature type="binding site" evidence="7">
    <location>
        <begin position="49"/>
        <end position="54"/>
    </location>
    <ligand>
        <name>FMN</name>
        <dbReference type="ChEBI" id="CHEBI:58210"/>
    </ligand>
</feature>
<evidence type="ECO:0000259" key="9">
    <source>
        <dbReference type="Pfam" id="PF10590"/>
    </source>
</evidence>
<feature type="binding site" evidence="7">
    <location>
        <begin position="64"/>
        <end position="65"/>
    </location>
    <ligand>
        <name>FMN</name>
        <dbReference type="ChEBI" id="CHEBI:58210"/>
    </ligand>
</feature>
<name>A0AAN0VIJ6_9RHOB</name>
<organism evidence="10 11">
    <name type="scientific">Planktomarina temperata RCA23</name>
    <dbReference type="NCBI Taxonomy" id="666509"/>
    <lineage>
        <taxon>Bacteria</taxon>
        <taxon>Pseudomonadati</taxon>
        <taxon>Pseudomonadota</taxon>
        <taxon>Alphaproteobacteria</taxon>
        <taxon>Rhodobacterales</taxon>
        <taxon>Paracoccaceae</taxon>
        <taxon>Planktomarina</taxon>
    </lineage>
</organism>
<dbReference type="GO" id="GO:0008615">
    <property type="term" value="P:pyridoxine biosynthetic process"/>
    <property type="evidence" value="ECO:0007669"/>
    <property type="project" value="UniProtKB-UniRule"/>
</dbReference>
<keyword evidence="11" id="KW-1185">Reference proteome</keyword>
<comment type="cofactor">
    <cofactor evidence="7">
        <name>FMN</name>
        <dbReference type="ChEBI" id="CHEBI:58210"/>
    </cofactor>
    <text evidence="7">Binds 1 FMN per subunit.</text>
</comment>
<dbReference type="GeneID" id="93368826"/>
<evidence type="ECO:0000256" key="4">
    <source>
        <dbReference type="ARBA" id="ARBA00023002"/>
    </source>
</evidence>
<keyword evidence="4 10" id="KW-0560">Oxidoreductase</keyword>
<dbReference type="PANTHER" id="PTHR10851:SF0">
    <property type="entry name" value="PYRIDOXINE-5'-PHOSPHATE OXIDASE"/>
    <property type="match status" value="1"/>
</dbReference>
<dbReference type="PROSITE" id="PS01064">
    <property type="entry name" value="PYRIDOX_OXIDASE"/>
    <property type="match status" value="1"/>
</dbReference>
<feature type="binding site" evidence="7">
    <location>
        <begin position="128"/>
        <end position="129"/>
    </location>
    <ligand>
        <name>FMN</name>
        <dbReference type="ChEBI" id="CHEBI:58210"/>
    </ligand>
</feature>
<evidence type="ECO:0000256" key="7">
    <source>
        <dbReference type="PIRSR" id="PIRSR000190-2"/>
    </source>
</evidence>
<evidence type="ECO:0000259" key="8">
    <source>
        <dbReference type="Pfam" id="PF01243"/>
    </source>
</evidence>
<dbReference type="PIRSF" id="PIRSF000190">
    <property type="entry name" value="Pyd_amn-ph_oxd"/>
    <property type="match status" value="1"/>
</dbReference>
<dbReference type="Pfam" id="PF10590">
    <property type="entry name" value="PNP_phzG_C"/>
    <property type="match status" value="1"/>
</dbReference>
<dbReference type="Pfam" id="PF01243">
    <property type="entry name" value="PNPOx_N"/>
    <property type="match status" value="1"/>
</dbReference>
<dbReference type="PANTHER" id="PTHR10851">
    <property type="entry name" value="PYRIDOXINE-5-PHOSPHATE OXIDASE"/>
    <property type="match status" value="1"/>
</dbReference>
<feature type="binding site" evidence="7">
    <location>
        <position position="172"/>
    </location>
    <ligand>
        <name>FMN</name>
        <dbReference type="ChEBI" id="CHEBI:58210"/>
    </ligand>
</feature>
<keyword evidence="2" id="KW-0285">Flavoprotein</keyword>
<evidence type="ECO:0000256" key="2">
    <source>
        <dbReference type="ARBA" id="ARBA00022630"/>
    </source>
</evidence>
<dbReference type="NCBIfam" id="NF004231">
    <property type="entry name" value="PRK05679.1"/>
    <property type="match status" value="1"/>
</dbReference>
<comment type="similarity">
    <text evidence="1">Belongs to the pyridoxamine 5'-phosphate oxidase family.</text>
</comment>
<dbReference type="GO" id="GO:0004733">
    <property type="term" value="F:pyridoxamine phosphate oxidase activity"/>
    <property type="evidence" value="ECO:0007669"/>
    <property type="project" value="UniProtKB-UniRule"/>
</dbReference>